<dbReference type="AlphaFoldDB" id="A0A8J3C7H3"/>
<dbReference type="GO" id="GO:0016747">
    <property type="term" value="F:acyltransferase activity, transferring groups other than amino-acyl groups"/>
    <property type="evidence" value="ECO:0007669"/>
    <property type="project" value="InterPro"/>
</dbReference>
<dbReference type="PROSITE" id="PS51186">
    <property type="entry name" value="GNAT"/>
    <property type="match status" value="1"/>
</dbReference>
<protein>
    <submittedName>
        <fullName evidence="2">N-acetyltransferase</fullName>
    </submittedName>
</protein>
<evidence type="ECO:0000313" key="3">
    <source>
        <dbReference type="Proteomes" id="UP000656042"/>
    </source>
</evidence>
<proteinExistence type="predicted"/>
<dbReference type="InterPro" id="IPR016181">
    <property type="entry name" value="Acyl_CoA_acyltransferase"/>
</dbReference>
<name>A0A8J3C7H3_9ACTN</name>
<organism evidence="2 3">
    <name type="scientific">Mangrovihabitans endophyticus</name>
    <dbReference type="NCBI Taxonomy" id="1751298"/>
    <lineage>
        <taxon>Bacteria</taxon>
        <taxon>Bacillati</taxon>
        <taxon>Actinomycetota</taxon>
        <taxon>Actinomycetes</taxon>
        <taxon>Micromonosporales</taxon>
        <taxon>Micromonosporaceae</taxon>
        <taxon>Mangrovihabitans</taxon>
    </lineage>
</organism>
<dbReference type="Proteomes" id="UP000656042">
    <property type="component" value="Unassembled WGS sequence"/>
</dbReference>
<feature type="domain" description="N-acetyltransferase" evidence="1">
    <location>
        <begin position="3"/>
        <end position="177"/>
    </location>
</feature>
<dbReference type="RefSeq" id="WP_189082884.1">
    <property type="nucleotide sequence ID" value="NZ_BMMX01000064.1"/>
</dbReference>
<dbReference type="EMBL" id="BMMX01000064">
    <property type="protein sequence ID" value="GGL18966.1"/>
    <property type="molecule type" value="Genomic_DNA"/>
</dbReference>
<keyword evidence="3" id="KW-1185">Reference proteome</keyword>
<accession>A0A8J3C7H3</accession>
<evidence type="ECO:0000259" key="1">
    <source>
        <dbReference type="PROSITE" id="PS51186"/>
    </source>
</evidence>
<sequence>MESNYRIVKTHGETVPDAIQEMARLYETVYAEPPYNGGPLWQTAAFVERTLRQSRRPGFSLVTARSEDGSLIGYAFGVPFAENRWWSGQEATEPPQHIFAASKFALIELILAAPWRNRGIGHTMHDLILDDRDEPYGILTAVPNAPARELYRRWGWKQVGTARHTADSPVLDALAIELRPA</sequence>
<dbReference type="InterPro" id="IPR000182">
    <property type="entry name" value="GNAT_dom"/>
</dbReference>
<evidence type="ECO:0000313" key="2">
    <source>
        <dbReference type="EMBL" id="GGL18966.1"/>
    </source>
</evidence>
<comment type="caution">
    <text evidence="2">The sequence shown here is derived from an EMBL/GenBank/DDBJ whole genome shotgun (WGS) entry which is preliminary data.</text>
</comment>
<reference evidence="2" key="1">
    <citation type="journal article" date="2014" name="Int. J. Syst. Evol. Microbiol.">
        <title>Complete genome sequence of Corynebacterium casei LMG S-19264T (=DSM 44701T), isolated from a smear-ripened cheese.</title>
        <authorList>
            <consortium name="US DOE Joint Genome Institute (JGI-PGF)"/>
            <person name="Walter F."/>
            <person name="Albersmeier A."/>
            <person name="Kalinowski J."/>
            <person name="Ruckert C."/>
        </authorList>
    </citation>
    <scope>NUCLEOTIDE SEQUENCE</scope>
    <source>
        <strain evidence="2">CGMCC 4.7299</strain>
    </source>
</reference>
<dbReference type="Gene3D" id="3.40.630.30">
    <property type="match status" value="1"/>
</dbReference>
<dbReference type="Pfam" id="PF00583">
    <property type="entry name" value="Acetyltransf_1"/>
    <property type="match status" value="1"/>
</dbReference>
<dbReference type="SUPFAM" id="SSF55729">
    <property type="entry name" value="Acyl-CoA N-acyltransferases (Nat)"/>
    <property type="match status" value="1"/>
</dbReference>
<gene>
    <name evidence="2" type="ORF">GCM10012284_61930</name>
</gene>
<reference evidence="2" key="2">
    <citation type="submission" date="2020-09" db="EMBL/GenBank/DDBJ databases">
        <authorList>
            <person name="Sun Q."/>
            <person name="Zhou Y."/>
        </authorList>
    </citation>
    <scope>NUCLEOTIDE SEQUENCE</scope>
    <source>
        <strain evidence="2">CGMCC 4.7299</strain>
    </source>
</reference>